<accession>A0A4Y7J3G3</accession>
<feature type="domain" description="Myb/SANT-like" evidence="2">
    <location>
        <begin position="2"/>
        <end position="85"/>
    </location>
</feature>
<keyword evidence="4" id="KW-1185">Reference proteome</keyword>
<evidence type="ECO:0000313" key="4">
    <source>
        <dbReference type="Proteomes" id="UP000316621"/>
    </source>
</evidence>
<dbReference type="AlphaFoldDB" id="A0A4Y7J3G3"/>
<evidence type="ECO:0000256" key="1">
    <source>
        <dbReference type="SAM" id="MobiDB-lite"/>
    </source>
</evidence>
<dbReference type="Pfam" id="PF12776">
    <property type="entry name" value="Myb_DNA-bind_3"/>
    <property type="match status" value="1"/>
</dbReference>
<evidence type="ECO:0000313" key="3">
    <source>
        <dbReference type="EMBL" id="RZC54185.1"/>
    </source>
</evidence>
<dbReference type="InterPro" id="IPR024752">
    <property type="entry name" value="Myb/SANT-like_dom"/>
</dbReference>
<reference evidence="3 4" key="1">
    <citation type="journal article" date="2018" name="Science">
        <title>The opium poppy genome and morphinan production.</title>
        <authorList>
            <person name="Guo L."/>
            <person name="Winzer T."/>
            <person name="Yang X."/>
            <person name="Li Y."/>
            <person name="Ning Z."/>
            <person name="He Z."/>
            <person name="Teodor R."/>
            <person name="Lu Y."/>
            <person name="Bowser T.A."/>
            <person name="Graham I.A."/>
            <person name="Ye K."/>
        </authorList>
    </citation>
    <scope>NUCLEOTIDE SEQUENCE [LARGE SCALE GENOMIC DNA]</scope>
    <source>
        <strain evidence="4">cv. HN1</strain>
        <tissue evidence="3">Leaves</tissue>
    </source>
</reference>
<dbReference type="Proteomes" id="UP000316621">
    <property type="component" value="Chromosome 3"/>
</dbReference>
<dbReference type="PANTHER" id="PTHR46929">
    <property type="entry name" value="EXPRESSED PROTEIN"/>
    <property type="match status" value="1"/>
</dbReference>
<dbReference type="OMA" id="RIDWSEC"/>
<dbReference type="PANTHER" id="PTHR46929:SF33">
    <property type="entry name" value="L10-INTERACTING MYB DOMAIN-CONTAINING PROTEIN-LIKE ISOFORM X1"/>
    <property type="match status" value="1"/>
</dbReference>
<proteinExistence type="predicted"/>
<evidence type="ECO:0000259" key="2">
    <source>
        <dbReference type="Pfam" id="PF12776"/>
    </source>
</evidence>
<name>A0A4Y7J3G3_PAPSO</name>
<dbReference type="EMBL" id="CM010717">
    <property type="protein sequence ID" value="RZC54185.1"/>
    <property type="molecule type" value="Genomic_DNA"/>
</dbReference>
<protein>
    <recommendedName>
        <fullName evidence="2">Myb/SANT-like domain-containing protein</fullName>
    </recommendedName>
</protein>
<sequence>MDLLLDQLHKGNRVDNAFNKEARTQVVASFNDKHGSQYNKDVLENGYTNMRKQYTYIKNLLSQTGFVWDEEQLMVTANENVWDSYIKEHPDALSYRNKILANFNDLCIIFDGRNNDLCHKIDSDDHVLGTKSDGVLQSSAPPFCQGKPVKEPKARLATKKHPSTTPLFDQDSRKLQKIQSNNSGNVLSVAERVVISLRNQQKENASTTEHVMCQLQALPDLDEDLILDACDLLEDEIKAKIFLALDVKLRKKWLIRKLRP</sequence>
<gene>
    <name evidence="3" type="ORF">C5167_013036</name>
</gene>
<organism evidence="3 4">
    <name type="scientific">Papaver somniferum</name>
    <name type="common">Opium poppy</name>
    <dbReference type="NCBI Taxonomy" id="3469"/>
    <lineage>
        <taxon>Eukaryota</taxon>
        <taxon>Viridiplantae</taxon>
        <taxon>Streptophyta</taxon>
        <taxon>Embryophyta</taxon>
        <taxon>Tracheophyta</taxon>
        <taxon>Spermatophyta</taxon>
        <taxon>Magnoliopsida</taxon>
        <taxon>Ranunculales</taxon>
        <taxon>Papaveraceae</taxon>
        <taxon>Papaveroideae</taxon>
        <taxon>Papaver</taxon>
    </lineage>
</organism>
<feature type="region of interest" description="Disordered" evidence="1">
    <location>
        <begin position="140"/>
        <end position="168"/>
    </location>
</feature>
<dbReference type="Gramene" id="RZC54185">
    <property type="protein sequence ID" value="RZC54185"/>
    <property type="gene ID" value="C5167_013036"/>
</dbReference>